<reference evidence="1 2" key="1">
    <citation type="journal article" date="2023" name="Nucleic Acids Res.">
        <title>The hologenome of Daphnia magna reveals possible DNA methylation and microbiome-mediated evolution of the host genome.</title>
        <authorList>
            <person name="Chaturvedi A."/>
            <person name="Li X."/>
            <person name="Dhandapani V."/>
            <person name="Marshall H."/>
            <person name="Kissane S."/>
            <person name="Cuenca-Cambronero M."/>
            <person name="Asole G."/>
            <person name="Calvet F."/>
            <person name="Ruiz-Romero M."/>
            <person name="Marangio P."/>
            <person name="Guigo R."/>
            <person name="Rago D."/>
            <person name="Mirbahai L."/>
            <person name="Eastwood N."/>
            <person name="Colbourne J.K."/>
            <person name="Zhou J."/>
            <person name="Mallon E."/>
            <person name="Orsini L."/>
        </authorList>
    </citation>
    <scope>NUCLEOTIDE SEQUENCE [LARGE SCALE GENOMIC DNA]</scope>
    <source>
        <strain evidence="1">LRV0_1</strain>
    </source>
</reference>
<protein>
    <submittedName>
        <fullName evidence="1">Uncharacterized protein</fullName>
    </submittedName>
</protein>
<comment type="caution">
    <text evidence="1">The sequence shown here is derived from an EMBL/GenBank/DDBJ whole genome shotgun (WGS) entry which is preliminary data.</text>
</comment>
<accession>A0ABR0B144</accession>
<organism evidence="1 2">
    <name type="scientific">Daphnia magna</name>
    <dbReference type="NCBI Taxonomy" id="35525"/>
    <lineage>
        <taxon>Eukaryota</taxon>
        <taxon>Metazoa</taxon>
        <taxon>Ecdysozoa</taxon>
        <taxon>Arthropoda</taxon>
        <taxon>Crustacea</taxon>
        <taxon>Branchiopoda</taxon>
        <taxon>Diplostraca</taxon>
        <taxon>Cladocera</taxon>
        <taxon>Anomopoda</taxon>
        <taxon>Daphniidae</taxon>
        <taxon>Daphnia</taxon>
    </lineage>
</organism>
<sequence>MHTTCTETGRVKRELCGRKRGKIFEASIVPDIKLVARDLYGCPIPWQTSQHIDALVSRLCEPIRATGARWS</sequence>
<name>A0ABR0B144_9CRUS</name>
<evidence type="ECO:0000313" key="2">
    <source>
        <dbReference type="Proteomes" id="UP001234178"/>
    </source>
</evidence>
<dbReference type="Proteomes" id="UP001234178">
    <property type="component" value="Unassembled WGS sequence"/>
</dbReference>
<proteinExistence type="predicted"/>
<gene>
    <name evidence="1" type="ORF">OUZ56_024259</name>
</gene>
<dbReference type="EMBL" id="JAOYFB010000039">
    <property type="protein sequence ID" value="KAK4030872.1"/>
    <property type="molecule type" value="Genomic_DNA"/>
</dbReference>
<evidence type="ECO:0000313" key="1">
    <source>
        <dbReference type="EMBL" id="KAK4030872.1"/>
    </source>
</evidence>
<keyword evidence="2" id="KW-1185">Reference proteome</keyword>